<dbReference type="AlphaFoldDB" id="A0A139H714"/>
<feature type="region of interest" description="Disordered" evidence="1">
    <location>
        <begin position="45"/>
        <end position="67"/>
    </location>
</feature>
<gene>
    <name evidence="2" type="ORF">AC578_6292</name>
</gene>
<organism evidence="2 3">
    <name type="scientific">Pseudocercospora eumusae</name>
    <dbReference type="NCBI Taxonomy" id="321146"/>
    <lineage>
        <taxon>Eukaryota</taxon>
        <taxon>Fungi</taxon>
        <taxon>Dikarya</taxon>
        <taxon>Ascomycota</taxon>
        <taxon>Pezizomycotina</taxon>
        <taxon>Dothideomycetes</taxon>
        <taxon>Dothideomycetidae</taxon>
        <taxon>Mycosphaerellales</taxon>
        <taxon>Mycosphaerellaceae</taxon>
        <taxon>Pseudocercospora</taxon>
    </lineage>
</organism>
<protein>
    <submittedName>
        <fullName evidence="2">Uncharacterized protein</fullName>
    </submittedName>
</protein>
<reference evidence="2 3" key="1">
    <citation type="submission" date="2015-07" db="EMBL/GenBank/DDBJ databases">
        <title>Comparative genomics of the Sigatoka disease complex on banana suggests a link between parallel evolutionary changes in Pseudocercospora fijiensis and Pseudocercospora eumusae and increased virulence on the banana host.</title>
        <authorList>
            <person name="Chang T.-C."/>
            <person name="Salvucci A."/>
            <person name="Crous P.W."/>
            <person name="Stergiopoulos I."/>
        </authorList>
    </citation>
    <scope>NUCLEOTIDE SEQUENCE [LARGE SCALE GENOMIC DNA]</scope>
    <source>
        <strain evidence="2 3">CBS 114824</strain>
    </source>
</reference>
<accession>A0A139H714</accession>
<comment type="caution">
    <text evidence="2">The sequence shown here is derived from an EMBL/GenBank/DDBJ whole genome shotgun (WGS) entry which is preliminary data.</text>
</comment>
<dbReference type="Proteomes" id="UP000070133">
    <property type="component" value="Unassembled WGS sequence"/>
</dbReference>
<evidence type="ECO:0000313" key="3">
    <source>
        <dbReference type="Proteomes" id="UP000070133"/>
    </source>
</evidence>
<evidence type="ECO:0000256" key="1">
    <source>
        <dbReference type="SAM" id="MobiDB-lite"/>
    </source>
</evidence>
<evidence type="ECO:0000313" key="2">
    <source>
        <dbReference type="EMBL" id="KXS98270.1"/>
    </source>
</evidence>
<proteinExistence type="predicted"/>
<dbReference type="EMBL" id="LFZN01000118">
    <property type="protein sequence ID" value="KXS98270.1"/>
    <property type="molecule type" value="Genomic_DNA"/>
</dbReference>
<name>A0A139H714_9PEZI</name>
<sequence>MSADLIKPTVNAFYRNKNKVTSSGTPLKVSAATIAAIDEAIGYVYSSDPEEDEDKDNSSTLVGGDAE</sequence>
<keyword evidence="3" id="KW-1185">Reference proteome</keyword>